<dbReference type="Pfam" id="PF00248">
    <property type="entry name" value="Aldo_ket_red"/>
    <property type="match status" value="1"/>
</dbReference>
<organism evidence="2 3">
    <name type="scientific">Algoriphagus winogradskyi</name>
    <dbReference type="NCBI Taxonomy" id="237017"/>
    <lineage>
        <taxon>Bacteria</taxon>
        <taxon>Pseudomonadati</taxon>
        <taxon>Bacteroidota</taxon>
        <taxon>Cytophagia</taxon>
        <taxon>Cytophagales</taxon>
        <taxon>Cyclobacteriaceae</taxon>
        <taxon>Algoriphagus</taxon>
    </lineage>
</organism>
<keyword evidence="3" id="KW-1185">Reference proteome</keyword>
<dbReference type="PANTHER" id="PTHR42686">
    <property type="entry name" value="GH17980P-RELATED"/>
    <property type="match status" value="1"/>
</dbReference>
<dbReference type="PANTHER" id="PTHR42686:SF1">
    <property type="entry name" value="GH17980P-RELATED"/>
    <property type="match status" value="1"/>
</dbReference>
<dbReference type="SUPFAM" id="SSF51430">
    <property type="entry name" value="NAD(P)-linked oxidoreductase"/>
    <property type="match status" value="1"/>
</dbReference>
<dbReference type="CDD" id="cd19152">
    <property type="entry name" value="AKR_AKR15A"/>
    <property type="match status" value="1"/>
</dbReference>
<dbReference type="InterPro" id="IPR023210">
    <property type="entry name" value="NADP_OxRdtase_dom"/>
</dbReference>
<evidence type="ECO:0000259" key="1">
    <source>
        <dbReference type="Pfam" id="PF00248"/>
    </source>
</evidence>
<evidence type="ECO:0000313" key="3">
    <source>
        <dbReference type="Proteomes" id="UP001157915"/>
    </source>
</evidence>
<protein>
    <submittedName>
        <fullName evidence="2">D-threo-aldose 1-dehydrogenase</fullName>
    </submittedName>
</protein>
<dbReference type="InterPro" id="IPR020471">
    <property type="entry name" value="AKR"/>
</dbReference>
<reference evidence="2 3" key="1">
    <citation type="submission" date="2017-05" db="EMBL/GenBank/DDBJ databases">
        <authorList>
            <person name="Varghese N."/>
            <person name="Submissions S."/>
        </authorList>
    </citation>
    <scope>NUCLEOTIDE SEQUENCE [LARGE SCALE GENOMIC DNA]</scope>
    <source>
        <strain evidence="2 3">DSM 15360</strain>
    </source>
</reference>
<dbReference type="Gene3D" id="3.20.20.100">
    <property type="entry name" value="NADP-dependent oxidoreductase domain"/>
    <property type="match status" value="1"/>
</dbReference>
<dbReference type="InterPro" id="IPR036812">
    <property type="entry name" value="NAD(P)_OxRdtase_dom_sf"/>
</dbReference>
<dbReference type="EMBL" id="FXUA01000001">
    <property type="protein sequence ID" value="SMP05187.1"/>
    <property type="molecule type" value="Genomic_DNA"/>
</dbReference>
<name>A0ABY1NAU1_9BACT</name>
<proteinExistence type="predicted"/>
<evidence type="ECO:0000313" key="2">
    <source>
        <dbReference type="EMBL" id="SMP05187.1"/>
    </source>
</evidence>
<sequence>MPNKSLNRLPAESLLNRMELGKTGIQVPSMIFGTSSLGNLYEAYSYEQKLELIAAALERFPDGIVFDSAGKYGAGLALETLGNALNDLQVPKDKVLISNKLGWQRTHLEGEPTFEKDVWKNLSHDAIQNISYEGVINCFDEGNSLLKGYESLLVSIHDPDEYLDMAFSPEDYEERFAHILEGYAALEELKQAGRVKAIGVGSKNWKVIQKIYAEVKLDWVMIANSMTIYNHPEALFHFMRQLEKEGVGIINSAVFQSGFLVGGDHYDYKIMEKSDPNYQPRHTWRDQFFSLCRAQEIDPAHACIQFGLQLPGVNSIALNSTSPARIQANAAYCSTKIPGSFWDIMKENGLIADYLSEFHLNQEL</sequence>
<accession>A0ABY1NAU1</accession>
<feature type="domain" description="NADP-dependent oxidoreductase" evidence="1">
    <location>
        <begin position="30"/>
        <end position="346"/>
    </location>
</feature>
<comment type="caution">
    <text evidence="2">The sequence shown here is derived from an EMBL/GenBank/DDBJ whole genome shotgun (WGS) entry which is preliminary data.</text>
</comment>
<gene>
    <name evidence="2" type="ORF">SAMN06265367_101325</name>
</gene>
<dbReference type="Proteomes" id="UP001157915">
    <property type="component" value="Unassembled WGS sequence"/>
</dbReference>